<evidence type="ECO:0000313" key="4">
    <source>
        <dbReference type="Proteomes" id="UP000000673"/>
    </source>
</evidence>
<dbReference type="AlphaFoldDB" id="A0A087Z202"/>
<evidence type="ECO:0000259" key="1">
    <source>
        <dbReference type="Pfam" id="PF07703"/>
    </source>
</evidence>
<dbReference type="InterPro" id="IPR011625">
    <property type="entry name" value="A2M_N_BRD"/>
</dbReference>
<protein>
    <submittedName>
        <fullName evidence="2 3">Putative thioester-containing protein</fullName>
    </submittedName>
</protein>
<reference evidence="4" key="1">
    <citation type="journal article" date="2010" name="BMC Genomics">
        <title>Combination of measures distinguishes pre-miRNAs from other stem-loops in the genome of the newly sequenced Anopheles darlingi.</title>
        <authorList>
            <person name="Mendes N.D."/>
            <person name="Freitas A.T."/>
            <person name="Vasconcelos A.T."/>
            <person name="Sagot M.F."/>
        </authorList>
    </citation>
    <scope>NUCLEOTIDE SEQUENCE</scope>
</reference>
<dbReference type="Gene3D" id="6.20.50.160">
    <property type="match status" value="1"/>
</dbReference>
<reference evidence="2" key="3">
    <citation type="submission" date="2018-01" db="EMBL/GenBank/DDBJ databases">
        <title>An insight into the sialome of Amazonian anophelines.</title>
        <authorList>
            <person name="Ribeiro J.M."/>
            <person name="Scarpassa V."/>
            <person name="Calvo E."/>
        </authorList>
    </citation>
    <scope>NUCLEOTIDE SEQUENCE</scope>
</reference>
<feature type="domain" description="Alpha-2-macroglobulin bait region" evidence="1">
    <location>
        <begin position="1"/>
        <end position="74"/>
    </location>
</feature>
<evidence type="ECO:0000313" key="2">
    <source>
        <dbReference type="EMBL" id="MBW65013.1"/>
    </source>
</evidence>
<dbReference type="EMBL" id="GGFL01000835">
    <property type="protein sequence ID" value="MBW65013.1"/>
    <property type="molecule type" value="Transcribed_RNA"/>
</dbReference>
<accession>A0A087Z202</accession>
<dbReference type="Pfam" id="PF07703">
    <property type="entry name" value="A2M_BRD"/>
    <property type="match status" value="1"/>
</dbReference>
<proteinExistence type="predicted"/>
<dbReference type="EnsemblMetazoa" id="ADAC003283-RA">
    <property type="protein sequence ID" value="ADAC003283-PA"/>
    <property type="gene ID" value="ADAC003283"/>
</dbReference>
<organism evidence="3 4">
    <name type="scientific">Anopheles darlingi</name>
    <name type="common">Mosquito</name>
    <dbReference type="NCBI Taxonomy" id="43151"/>
    <lineage>
        <taxon>Eukaryota</taxon>
        <taxon>Metazoa</taxon>
        <taxon>Ecdysozoa</taxon>
        <taxon>Arthropoda</taxon>
        <taxon>Hexapoda</taxon>
        <taxon>Insecta</taxon>
        <taxon>Pterygota</taxon>
        <taxon>Neoptera</taxon>
        <taxon>Endopterygota</taxon>
        <taxon>Diptera</taxon>
        <taxon>Nematocera</taxon>
        <taxon>Culicoidea</taxon>
        <taxon>Culicidae</taxon>
        <taxon>Anophelinae</taxon>
        <taxon>Anopheles</taxon>
    </lineage>
</organism>
<evidence type="ECO:0000313" key="3">
    <source>
        <dbReference type="EnsemblMetazoa" id="ADAC003283-PA"/>
    </source>
</evidence>
<reference evidence="3" key="2">
    <citation type="submission" date="2015-06" db="UniProtKB">
        <authorList>
            <consortium name="EnsemblMetazoa"/>
        </authorList>
    </citation>
    <scope>IDENTIFICATION</scope>
</reference>
<keyword evidence="4" id="KW-1185">Reference proteome</keyword>
<dbReference type="VEuPathDB" id="VectorBase:ADAR2_001848"/>
<dbReference type="VEuPathDB" id="VectorBase:ADAC003283"/>
<name>A0A087Z202_ANODA</name>
<dbReference type="Gene3D" id="2.60.40.1930">
    <property type="match status" value="1"/>
</dbReference>
<dbReference type="Proteomes" id="UP000000673">
    <property type="component" value="Unassembled WGS sequence"/>
</dbReference>
<sequence>MVPGSNILVASVVDNVFVYDIVTINSEHLANTIELKRANAQHELRPDSTINIIVNGRPKSYVALASYDRSLLELGKDHDISNLKWEDVLKLFNEHDGAGATSLFEVSASPN</sequence>